<organism evidence="2 3">
    <name type="scientific">Aristolochia fimbriata</name>
    <name type="common">White veined hardy Dutchman's pipe vine</name>
    <dbReference type="NCBI Taxonomy" id="158543"/>
    <lineage>
        <taxon>Eukaryota</taxon>
        <taxon>Viridiplantae</taxon>
        <taxon>Streptophyta</taxon>
        <taxon>Embryophyta</taxon>
        <taxon>Tracheophyta</taxon>
        <taxon>Spermatophyta</taxon>
        <taxon>Magnoliopsida</taxon>
        <taxon>Magnoliidae</taxon>
        <taxon>Piperales</taxon>
        <taxon>Aristolochiaceae</taxon>
        <taxon>Aristolochia</taxon>
    </lineage>
</organism>
<name>A0AAV7DV35_ARIFI</name>
<protein>
    <submittedName>
        <fullName evidence="2">Uncharacterized protein</fullName>
    </submittedName>
</protein>
<dbReference type="AlphaFoldDB" id="A0AAV7DV35"/>
<evidence type="ECO:0000256" key="1">
    <source>
        <dbReference type="SAM" id="MobiDB-lite"/>
    </source>
</evidence>
<reference evidence="2 3" key="1">
    <citation type="submission" date="2021-07" db="EMBL/GenBank/DDBJ databases">
        <title>The Aristolochia fimbriata genome: insights into angiosperm evolution, floral development and chemical biosynthesis.</title>
        <authorList>
            <person name="Jiao Y."/>
        </authorList>
    </citation>
    <scope>NUCLEOTIDE SEQUENCE [LARGE SCALE GENOMIC DNA]</scope>
    <source>
        <strain evidence="2">IBCAS-2021</strain>
        <tissue evidence="2">Leaf</tissue>
    </source>
</reference>
<feature type="region of interest" description="Disordered" evidence="1">
    <location>
        <begin position="81"/>
        <end position="111"/>
    </location>
</feature>
<comment type="caution">
    <text evidence="2">The sequence shown here is derived from an EMBL/GenBank/DDBJ whole genome shotgun (WGS) entry which is preliminary data.</text>
</comment>
<dbReference type="EMBL" id="JAINDJ010000008">
    <property type="protein sequence ID" value="KAG9440453.1"/>
    <property type="molecule type" value="Genomic_DNA"/>
</dbReference>
<dbReference type="Proteomes" id="UP000825729">
    <property type="component" value="Unassembled WGS sequence"/>
</dbReference>
<proteinExistence type="predicted"/>
<feature type="compositionally biased region" description="Basic and acidic residues" evidence="1">
    <location>
        <begin position="100"/>
        <end position="111"/>
    </location>
</feature>
<evidence type="ECO:0000313" key="2">
    <source>
        <dbReference type="EMBL" id="KAG9440453.1"/>
    </source>
</evidence>
<keyword evidence="3" id="KW-1185">Reference proteome</keyword>
<accession>A0AAV7DV35</accession>
<evidence type="ECO:0000313" key="3">
    <source>
        <dbReference type="Proteomes" id="UP000825729"/>
    </source>
</evidence>
<sequence>MKDKSGRQLLLNQSTQKITLNFSEPKLHSIVNGSECAGLQQLCCIDNNLSDGRPGVARELSVPGSTVRMWGTQTTIEIANDDDGINRHEMEDEEIPAEEENGRRELHWRPL</sequence>
<gene>
    <name evidence="2" type="ORF">H6P81_020618</name>
</gene>